<dbReference type="Proteomes" id="UP000183315">
    <property type="component" value="Unassembled WGS sequence"/>
</dbReference>
<dbReference type="EMBL" id="FNZI01000001">
    <property type="protein sequence ID" value="SEI80596.1"/>
    <property type="molecule type" value="Genomic_DNA"/>
</dbReference>
<evidence type="ECO:0000256" key="9">
    <source>
        <dbReference type="ARBA" id="ARBA00025182"/>
    </source>
</evidence>
<evidence type="ECO:0000313" key="11">
    <source>
        <dbReference type="EMBL" id="SEI80596.1"/>
    </source>
</evidence>
<evidence type="ECO:0000256" key="6">
    <source>
        <dbReference type="ARBA" id="ARBA00022989"/>
    </source>
</evidence>
<feature type="transmembrane region" description="Helical" evidence="10">
    <location>
        <begin position="58"/>
        <end position="79"/>
    </location>
</feature>
<keyword evidence="5 10" id="KW-0653">Protein transport</keyword>
<keyword evidence="6 10" id="KW-1133">Transmembrane helix</keyword>
<organism evidence="11 12">
    <name type="scientific">Demequina mangrovi</name>
    <dbReference type="NCBI Taxonomy" id="1043493"/>
    <lineage>
        <taxon>Bacteria</taxon>
        <taxon>Bacillati</taxon>
        <taxon>Actinomycetota</taxon>
        <taxon>Actinomycetes</taxon>
        <taxon>Micrococcales</taxon>
        <taxon>Demequinaceae</taxon>
        <taxon>Demequina</taxon>
    </lineage>
</organism>
<keyword evidence="10" id="KW-1003">Cell membrane</keyword>
<keyword evidence="4 10" id="KW-0812">Transmembrane</keyword>
<evidence type="ECO:0000256" key="7">
    <source>
        <dbReference type="ARBA" id="ARBA00023010"/>
    </source>
</evidence>
<dbReference type="InterPro" id="IPR004692">
    <property type="entry name" value="SecG"/>
</dbReference>
<comment type="similarity">
    <text evidence="2 10">Belongs to the SecG family.</text>
</comment>
<evidence type="ECO:0000256" key="10">
    <source>
        <dbReference type="RuleBase" id="RU365087"/>
    </source>
</evidence>
<dbReference type="OrthoDB" id="4337190at2"/>
<evidence type="ECO:0000313" key="12">
    <source>
        <dbReference type="Proteomes" id="UP000183315"/>
    </source>
</evidence>
<protein>
    <recommendedName>
        <fullName evidence="10">Protein-export membrane protein SecG</fullName>
    </recommendedName>
</protein>
<dbReference type="PRINTS" id="PR01651">
    <property type="entry name" value="SECGEXPORT"/>
</dbReference>
<gene>
    <name evidence="11" type="ORF">SAMN05421637_0059</name>
</gene>
<dbReference type="NCBIfam" id="TIGR00810">
    <property type="entry name" value="secG"/>
    <property type="match status" value="1"/>
</dbReference>
<dbReference type="STRING" id="1043493.SAMN05421637_0059"/>
<dbReference type="GO" id="GO:0005886">
    <property type="term" value="C:plasma membrane"/>
    <property type="evidence" value="ECO:0007669"/>
    <property type="project" value="UniProtKB-SubCell"/>
</dbReference>
<dbReference type="GO" id="GO:0009306">
    <property type="term" value="P:protein secretion"/>
    <property type="evidence" value="ECO:0007669"/>
    <property type="project" value="UniProtKB-UniRule"/>
</dbReference>
<evidence type="ECO:0000256" key="5">
    <source>
        <dbReference type="ARBA" id="ARBA00022927"/>
    </source>
</evidence>
<evidence type="ECO:0000256" key="4">
    <source>
        <dbReference type="ARBA" id="ARBA00022692"/>
    </source>
</evidence>
<dbReference type="eggNOG" id="COG1314">
    <property type="taxonomic scope" value="Bacteria"/>
</dbReference>
<comment type="function">
    <text evidence="9 10">Involved in protein export. Participates in an early event of protein translocation.</text>
</comment>
<dbReference type="Pfam" id="PF03840">
    <property type="entry name" value="SecG"/>
    <property type="match status" value="1"/>
</dbReference>
<sequence length="81" mass="8547">MDILETILWVMLVVTSLLIIALVLIHRGRGGGITDMFGGGLASGVQSSAVGERNLTRITWGVAIVWGAVVVLLGLVSRFSI</sequence>
<comment type="subcellular location">
    <subcellularLocation>
        <location evidence="10">Cell membrane</location>
        <topology evidence="10">Multi-pass membrane protein</topology>
    </subcellularLocation>
    <subcellularLocation>
        <location evidence="1">Membrane</location>
        <topology evidence="1">Multi-pass membrane protein</topology>
    </subcellularLocation>
</comment>
<dbReference type="GO" id="GO:0015450">
    <property type="term" value="F:protein-transporting ATPase activity"/>
    <property type="evidence" value="ECO:0007669"/>
    <property type="project" value="UniProtKB-UniRule"/>
</dbReference>
<evidence type="ECO:0000256" key="3">
    <source>
        <dbReference type="ARBA" id="ARBA00022448"/>
    </source>
</evidence>
<evidence type="ECO:0000256" key="2">
    <source>
        <dbReference type="ARBA" id="ARBA00008445"/>
    </source>
</evidence>
<keyword evidence="3 10" id="KW-0813">Transport</keyword>
<proteinExistence type="inferred from homology"/>
<keyword evidence="8 10" id="KW-0472">Membrane</keyword>
<feature type="transmembrane region" description="Helical" evidence="10">
    <location>
        <begin position="6"/>
        <end position="25"/>
    </location>
</feature>
<name>A0A1H6TMS0_9MICO</name>
<evidence type="ECO:0000256" key="8">
    <source>
        <dbReference type="ARBA" id="ARBA00023136"/>
    </source>
</evidence>
<evidence type="ECO:0000256" key="1">
    <source>
        <dbReference type="ARBA" id="ARBA00004141"/>
    </source>
</evidence>
<dbReference type="AlphaFoldDB" id="A0A1H6TMS0"/>
<accession>A0A1H6TMS0</accession>
<reference evidence="12" key="1">
    <citation type="submission" date="2016-10" db="EMBL/GenBank/DDBJ databases">
        <authorList>
            <person name="Varghese N."/>
        </authorList>
    </citation>
    <scope>NUCLEOTIDE SEQUENCE [LARGE SCALE GENOMIC DNA]</scope>
    <source>
        <strain evidence="12">DSM 24868</strain>
    </source>
</reference>
<keyword evidence="12" id="KW-1185">Reference proteome</keyword>
<keyword evidence="7 10" id="KW-0811">Translocation</keyword>
<dbReference type="RefSeq" id="WP_042212351.1">
    <property type="nucleotide sequence ID" value="NZ_BBLU01000001.1"/>
</dbReference>